<dbReference type="AlphaFoldDB" id="A0AAE9IB79"/>
<evidence type="ECO:0000313" key="3">
    <source>
        <dbReference type="Proteomes" id="UP001055784"/>
    </source>
</evidence>
<dbReference type="InterPro" id="IPR035069">
    <property type="entry name" value="TTHA1013/TTHA0281-like"/>
</dbReference>
<accession>A0AAE9IB79</accession>
<sequence>MDKYIYPAIFEKGEVKGYTVTFPDLPGAITEGDDMSEALRMAKECLELQLFGLEEDNEVIPSASDPASIQLPADSFITLIEVRMGTIRDEMMNKAVTKNVTLPRWLEQEATREKINFSQVLQHALKERLGVKDYPTAK</sequence>
<feature type="domain" description="HicB-like antitoxin of toxin-antitoxin system" evidence="1">
    <location>
        <begin position="6"/>
        <end position="108"/>
    </location>
</feature>
<dbReference type="Gene3D" id="3.30.160.250">
    <property type="match status" value="1"/>
</dbReference>
<reference evidence="2" key="1">
    <citation type="submission" date="2022-11" db="EMBL/GenBank/DDBJ databases">
        <authorList>
            <person name="Vasilchenko N.G."/>
            <person name="Prazdnova E.V."/>
            <person name="Gorovtsov A.V."/>
            <person name="Chistyakov V.A."/>
            <person name="Pak M.L."/>
        </authorList>
    </citation>
    <scope>NUCLEOTIDE SEQUENCE</scope>
    <source>
        <strain evidence="2">R 4.5</strain>
    </source>
</reference>
<organism evidence="2 3">
    <name type="scientific">Paenibacillus polymyxa</name>
    <name type="common">Bacillus polymyxa</name>
    <dbReference type="NCBI Taxonomy" id="1406"/>
    <lineage>
        <taxon>Bacteria</taxon>
        <taxon>Bacillati</taxon>
        <taxon>Bacillota</taxon>
        <taxon>Bacilli</taxon>
        <taxon>Bacillales</taxon>
        <taxon>Paenibacillaceae</taxon>
        <taxon>Paenibacillus</taxon>
    </lineage>
</organism>
<dbReference type="RefSeq" id="WP_102163840.1">
    <property type="nucleotide sequence ID" value="NZ_CP097770.1"/>
</dbReference>
<proteinExistence type="predicted"/>
<dbReference type="Proteomes" id="UP001055784">
    <property type="component" value="Chromosome"/>
</dbReference>
<evidence type="ECO:0000313" key="2">
    <source>
        <dbReference type="EMBL" id="URJ50756.1"/>
    </source>
</evidence>
<evidence type="ECO:0000259" key="1">
    <source>
        <dbReference type="Pfam" id="PF15919"/>
    </source>
</evidence>
<gene>
    <name evidence="2" type="ORF">MF626_000125</name>
</gene>
<dbReference type="EMBL" id="CP097770">
    <property type="protein sequence ID" value="URJ50756.1"/>
    <property type="molecule type" value="Genomic_DNA"/>
</dbReference>
<dbReference type="InterPro" id="IPR031807">
    <property type="entry name" value="HicB-like"/>
</dbReference>
<dbReference type="SUPFAM" id="SSF143100">
    <property type="entry name" value="TTHA1013/TTHA0281-like"/>
    <property type="match status" value="1"/>
</dbReference>
<name>A0AAE9IB79_PAEPO</name>
<protein>
    <submittedName>
        <fullName evidence="2">Type II toxin-antitoxin system HicB family antitoxin</fullName>
    </submittedName>
</protein>
<dbReference type="Pfam" id="PF15919">
    <property type="entry name" value="HicB_lk_antitox"/>
    <property type="match status" value="1"/>
</dbReference>